<dbReference type="PRINTS" id="PR00412">
    <property type="entry name" value="EPOXHYDRLASE"/>
</dbReference>
<evidence type="ECO:0000313" key="4">
    <source>
        <dbReference type="EMBL" id="AHF77302.1"/>
    </source>
</evidence>
<dbReference type="SUPFAM" id="SSF53474">
    <property type="entry name" value="alpha/beta-Hydrolases"/>
    <property type="match status" value="1"/>
</dbReference>
<organism evidence="4 5">
    <name type="scientific">Sodalis praecaptivus</name>
    <dbReference type="NCBI Taxonomy" id="1239307"/>
    <lineage>
        <taxon>Bacteria</taxon>
        <taxon>Pseudomonadati</taxon>
        <taxon>Pseudomonadota</taxon>
        <taxon>Gammaproteobacteria</taxon>
        <taxon>Enterobacterales</taxon>
        <taxon>Bruguierivoracaceae</taxon>
        <taxon>Sodalis</taxon>
    </lineage>
</organism>
<dbReference type="Pfam" id="PF00561">
    <property type="entry name" value="Abhydrolase_1"/>
    <property type="match status" value="1"/>
</dbReference>
<dbReference type="HOGENOM" id="CLU_020336_7_1_6"/>
<dbReference type="AlphaFoldDB" id="W0HXQ2"/>
<dbReference type="GO" id="GO:0016787">
    <property type="term" value="F:hydrolase activity"/>
    <property type="evidence" value="ECO:0007669"/>
    <property type="project" value="UniProtKB-KW"/>
</dbReference>
<protein>
    <submittedName>
        <fullName evidence="4">Putative hydrolase</fullName>
    </submittedName>
</protein>
<keyword evidence="5" id="KW-1185">Reference proteome</keyword>
<dbReference type="KEGG" id="sod:Sant_2257"/>
<dbReference type="RefSeq" id="WP_148296277.1">
    <property type="nucleotide sequence ID" value="NZ_CP006569.1"/>
</dbReference>
<evidence type="ECO:0000256" key="1">
    <source>
        <dbReference type="ARBA" id="ARBA00022801"/>
    </source>
</evidence>
<evidence type="ECO:0000256" key="2">
    <source>
        <dbReference type="SAM" id="SignalP"/>
    </source>
</evidence>
<dbReference type="PANTHER" id="PTHR43329">
    <property type="entry name" value="EPOXIDE HYDROLASE"/>
    <property type="match status" value="1"/>
</dbReference>
<evidence type="ECO:0000313" key="5">
    <source>
        <dbReference type="Proteomes" id="UP000019028"/>
    </source>
</evidence>
<dbReference type="OrthoDB" id="9780765at2"/>
<dbReference type="InterPro" id="IPR000073">
    <property type="entry name" value="AB_hydrolase_1"/>
</dbReference>
<dbReference type="InterPro" id="IPR029058">
    <property type="entry name" value="AB_hydrolase_fold"/>
</dbReference>
<keyword evidence="1 4" id="KW-0378">Hydrolase</keyword>
<dbReference type="InterPro" id="IPR000639">
    <property type="entry name" value="Epox_hydrolase-like"/>
</dbReference>
<reference evidence="4 5" key="1">
    <citation type="journal article" date="2014" name="Genome Biol. Evol.">
        <title>Genome degeneration and adaptation in a nascent stage of symbiosis.</title>
        <authorList>
            <person name="Oakeson K.F."/>
            <person name="Gil R."/>
            <person name="Clayton A.L."/>
            <person name="Dunn D.M."/>
            <person name="von Niederhausern A.C."/>
            <person name="Hamil C."/>
            <person name="Aoyagi A."/>
            <person name="Duval B."/>
            <person name="Baca A."/>
            <person name="Silva F.J."/>
            <person name="Vallier A."/>
            <person name="Jackson D.G."/>
            <person name="Latorre A."/>
            <person name="Weiss R.B."/>
            <person name="Heddi A."/>
            <person name="Moya A."/>
            <person name="Dale C."/>
        </authorList>
    </citation>
    <scope>NUCLEOTIDE SEQUENCE [LARGE SCALE GENOMIC DNA]</scope>
    <source>
        <strain evidence="4 5">HS1</strain>
    </source>
</reference>
<feature type="domain" description="AB hydrolase-1" evidence="3">
    <location>
        <begin position="56"/>
        <end position="303"/>
    </location>
</feature>
<dbReference type="PATRIC" id="fig|1239307.3.peg.2500"/>
<feature type="signal peptide" evidence="2">
    <location>
        <begin position="1"/>
        <end position="25"/>
    </location>
</feature>
<keyword evidence="2" id="KW-0732">Signal</keyword>
<evidence type="ECO:0000259" key="3">
    <source>
        <dbReference type="Pfam" id="PF00561"/>
    </source>
</evidence>
<proteinExistence type="predicted"/>
<name>W0HXQ2_9GAMM</name>
<dbReference type="Gene3D" id="3.40.50.1820">
    <property type="entry name" value="alpha/beta hydrolase"/>
    <property type="match status" value="1"/>
</dbReference>
<feature type="chain" id="PRO_5004789873" evidence="2">
    <location>
        <begin position="26"/>
        <end position="318"/>
    </location>
</feature>
<dbReference type="Proteomes" id="UP000019028">
    <property type="component" value="Chromosome"/>
</dbReference>
<gene>
    <name evidence="4" type="ORF">Sant_2257</name>
</gene>
<sequence>MITLIRTCYGALLSAALLFAAPAAAQDRFLPPAGFTSAYQTINHVRLHYVKGGQGPLVLLVHGFGQSWYEWRTLMPLLAAQHTVIAVDLPGLGDSAPPVSGYSGAAIADALYRLALHPSQGQPFSLVAHDIGIWNTYPLAVKHPRHIDKVVFMEAPIPDKRLYDFPAFSPQGESLVWHFSFFAAGDNLAETLIAGHEKTFLTHFIRSHATRQAAFTPQLLDGYAAAYAKPSSLHASFEYYRALNISIAQNAVLGQHPLPMPVMAIGGGGHGGMGQFQVDQMRHYATRVTGHVLPGCGHWLPEECPATLNPLVVDFLAR</sequence>
<accession>W0HXQ2</accession>
<dbReference type="EMBL" id="CP006569">
    <property type="protein sequence ID" value="AHF77302.1"/>
    <property type="molecule type" value="Genomic_DNA"/>
</dbReference>